<evidence type="ECO:0000256" key="2">
    <source>
        <dbReference type="ARBA" id="ARBA00023128"/>
    </source>
</evidence>
<comment type="subcellular location">
    <subcellularLocation>
        <location evidence="1">Mitochondrion matrix</location>
    </subcellularLocation>
</comment>
<dbReference type="AlphaFoldDB" id="A0A7E4WCZ4"/>
<dbReference type="Gene3D" id="1.10.150.250">
    <property type="entry name" value="Flavinator of succinate dehydrogenase"/>
    <property type="match status" value="1"/>
</dbReference>
<proteinExistence type="predicted"/>
<dbReference type="WBParaSite" id="Pan_g9472.t1">
    <property type="protein sequence ID" value="Pan_g9472.t1"/>
    <property type="gene ID" value="Pan_g9472"/>
</dbReference>
<dbReference type="SUPFAM" id="SSF109910">
    <property type="entry name" value="YgfY-like"/>
    <property type="match status" value="1"/>
</dbReference>
<reference evidence="5" key="2">
    <citation type="submission" date="2020-10" db="UniProtKB">
        <authorList>
            <consortium name="WormBaseParasite"/>
        </authorList>
    </citation>
    <scope>IDENTIFICATION</scope>
</reference>
<dbReference type="Proteomes" id="UP000492821">
    <property type="component" value="Unassembled WGS sequence"/>
</dbReference>
<accession>A0A7E4WCZ4</accession>
<protein>
    <submittedName>
        <fullName evidence="5">Succinate dehydrogenase assembly factor 2, mitochondrial</fullName>
    </submittedName>
</protein>
<dbReference type="PANTHER" id="PTHR12469:SF2">
    <property type="entry name" value="SUCCINATE DEHYDROGENASE ASSEMBLY FACTOR 2, MITOCHONDRIAL"/>
    <property type="match status" value="1"/>
</dbReference>
<dbReference type="InterPro" id="IPR005631">
    <property type="entry name" value="SDH"/>
</dbReference>
<evidence type="ECO:0000313" key="5">
    <source>
        <dbReference type="WBParaSite" id="Pan_g9472.t1"/>
    </source>
</evidence>
<dbReference type="GO" id="GO:0006099">
    <property type="term" value="P:tricarboxylic acid cycle"/>
    <property type="evidence" value="ECO:0007669"/>
    <property type="project" value="TreeGrafter"/>
</dbReference>
<dbReference type="GO" id="GO:0005759">
    <property type="term" value="C:mitochondrial matrix"/>
    <property type="evidence" value="ECO:0007669"/>
    <property type="project" value="UniProtKB-SubCell"/>
</dbReference>
<keyword evidence="2" id="KW-0496">Mitochondrion</keyword>
<dbReference type="PANTHER" id="PTHR12469">
    <property type="entry name" value="PROTEIN EMI5 HOMOLOG, MITOCHONDRIAL"/>
    <property type="match status" value="1"/>
</dbReference>
<dbReference type="Pfam" id="PF03937">
    <property type="entry name" value="Sdh5"/>
    <property type="match status" value="1"/>
</dbReference>
<keyword evidence="3" id="KW-0143">Chaperone</keyword>
<evidence type="ECO:0000256" key="3">
    <source>
        <dbReference type="ARBA" id="ARBA00023186"/>
    </source>
</evidence>
<sequence>MLSSILRPLATIATRRLYASTAAAATSGVSPDAPKTGIEKYRSQLLYQSIKRGILENDIILGGFARQYLPTLTQGELEAYDKIINGGYVEWDLFYYCIDKKPPPPELAGCAVFQKLLSYVQSLKPIEQ</sequence>
<name>A0A7E4WCZ4_PANRE</name>
<dbReference type="GO" id="GO:0006121">
    <property type="term" value="P:mitochondrial electron transport, succinate to ubiquinone"/>
    <property type="evidence" value="ECO:0007669"/>
    <property type="project" value="TreeGrafter"/>
</dbReference>
<dbReference type="InterPro" id="IPR036714">
    <property type="entry name" value="SDH_sf"/>
</dbReference>
<keyword evidence="4" id="KW-1185">Reference proteome</keyword>
<evidence type="ECO:0000256" key="1">
    <source>
        <dbReference type="ARBA" id="ARBA00004305"/>
    </source>
</evidence>
<dbReference type="FunFam" id="1.10.150.250:FF:000002">
    <property type="entry name" value="Succinate dehydrogenase assembly factor 2, mitochondrial"/>
    <property type="match status" value="1"/>
</dbReference>
<dbReference type="GO" id="GO:0034553">
    <property type="term" value="P:mitochondrial respiratory chain complex II assembly"/>
    <property type="evidence" value="ECO:0007669"/>
    <property type="project" value="TreeGrafter"/>
</dbReference>
<reference evidence="4" key="1">
    <citation type="journal article" date="2013" name="Genetics">
        <title>The draft genome and transcriptome of Panagrellus redivivus are shaped by the harsh demands of a free-living lifestyle.</title>
        <authorList>
            <person name="Srinivasan J."/>
            <person name="Dillman A.R."/>
            <person name="Macchietto M.G."/>
            <person name="Heikkinen L."/>
            <person name="Lakso M."/>
            <person name="Fracchia K.M."/>
            <person name="Antoshechkin I."/>
            <person name="Mortazavi A."/>
            <person name="Wong G."/>
            <person name="Sternberg P.W."/>
        </authorList>
    </citation>
    <scope>NUCLEOTIDE SEQUENCE [LARGE SCALE GENOMIC DNA]</scope>
    <source>
        <strain evidence="4">MT8872</strain>
    </source>
</reference>
<evidence type="ECO:0000313" key="4">
    <source>
        <dbReference type="Proteomes" id="UP000492821"/>
    </source>
</evidence>
<organism evidence="4 5">
    <name type="scientific">Panagrellus redivivus</name>
    <name type="common">Microworm</name>
    <dbReference type="NCBI Taxonomy" id="6233"/>
    <lineage>
        <taxon>Eukaryota</taxon>
        <taxon>Metazoa</taxon>
        <taxon>Ecdysozoa</taxon>
        <taxon>Nematoda</taxon>
        <taxon>Chromadorea</taxon>
        <taxon>Rhabditida</taxon>
        <taxon>Tylenchina</taxon>
        <taxon>Panagrolaimomorpha</taxon>
        <taxon>Panagrolaimoidea</taxon>
        <taxon>Panagrolaimidae</taxon>
        <taxon>Panagrellus</taxon>
    </lineage>
</organism>